<evidence type="ECO:0000313" key="1">
    <source>
        <dbReference type="EMBL" id="SFS41956.1"/>
    </source>
</evidence>
<name>A0A1I6PP35_9RHOB</name>
<dbReference type="Pfam" id="PF03692">
    <property type="entry name" value="CxxCxxCC"/>
    <property type="match status" value="1"/>
</dbReference>
<organism evidence="1 2">
    <name type="scientific">Alloyangia pacifica</name>
    <dbReference type="NCBI Taxonomy" id="311180"/>
    <lineage>
        <taxon>Bacteria</taxon>
        <taxon>Pseudomonadati</taxon>
        <taxon>Pseudomonadota</taxon>
        <taxon>Alphaproteobacteria</taxon>
        <taxon>Rhodobacterales</taxon>
        <taxon>Roseobacteraceae</taxon>
        <taxon>Alloyangia</taxon>
    </lineage>
</organism>
<protein>
    <submittedName>
        <fullName evidence="1">Putative zinc-or iron-chelating domain-containing protein</fullName>
    </submittedName>
</protein>
<dbReference type="EMBL" id="FOZW01000001">
    <property type="protein sequence ID" value="SFS41956.1"/>
    <property type="molecule type" value="Genomic_DNA"/>
</dbReference>
<evidence type="ECO:0000313" key="2">
    <source>
        <dbReference type="Proteomes" id="UP000199392"/>
    </source>
</evidence>
<dbReference type="Proteomes" id="UP000199392">
    <property type="component" value="Unassembled WGS sequence"/>
</dbReference>
<reference evidence="2" key="1">
    <citation type="submission" date="2016-10" db="EMBL/GenBank/DDBJ databases">
        <authorList>
            <person name="Varghese N."/>
            <person name="Submissions S."/>
        </authorList>
    </citation>
    <scope>NUCLEOTIDE SEQUENCE [LARGE SCALE GENOMIC DNA]</scope>
    <source>
        <strain evidence="2">DSM 26894</strain>
    </source>
</reference>
<gene>
    <name evidence="1" type="ORF">SAMN04488050_101674</name>
</gene>
<dbReference type="STRING" id="311180.SAMN04488050_101674"/>
<sequence length="228" mass="25743">MIYAVDGDDYDSIPKRLVRAAVEGLSFLKSEFDGDIKRLKRVVVSGEFLVKTAEETLHLTQEDMDLTFRKSCHAGCAFCCIIRVGKIILTFFEARRMYHDLVALRGARNGADWHPQACPALDPETLTCRVYANRPTICRGYFSTNRDLCEENSIRGVDPAQSSIRITAFAKLPWFLPVLAEAIGEEYARFDLTTFSNLVLSGADFIEALTISRVYRQGDDEWKTLAEL</sequence>
<accession>A0A1I6PP35</accession>
<dbReference type="InterPro" id="IPR005358">
    <property type="entry name" value="Puta_zinc/iron-chelating_dom"/>
</dbReference>
<proteinExistence type="predicted"/>
<dbReference type="AlphaFoldDB" id="A0A1I6PP35"/>
<keyword evidence="2" id="KW-1185">Reference proteome</keyword>